<dbReference type="GO" id="GO:0005524">
    <property type="term" value="F:ATP binding"/>
    <property type="evidence" value="ECO:0007669"/>
    <property type="project" value="UniProtKB-KW"/>
</dbReference>
<evidence type="ECO:0000313" key="4">
    <source>
        <dbReference type="EMBL" id="OAO16318.1"/>
    </source>
</evidence>
<keyword evidence="2 3" id="KW-0067">ATP-binding</keyword>
<dbReference type="Gene3D" id="3.90.640.10">
    <property type="entry name" value="Actin, Chain A, domain 4"/>
    <property type="match status" value="1"/>
</dbReference>
<comment type="similarity">
    <text evidence="3">Belongs to the heat shock protein 70 family.</text>
</comment>
<dbReference type="PROSITE" id="PS00297">
    <property type="entry name" value="HSP70_1"/>
    <property type="match status" value="1"/>
</dbReference>
<sequence length="614" mass="69613">MGPASSNQDWAVAGIDLGTSNCCVSVFYNGKLEVVALDSLKTTPSVVTFYEDRIEYGYPAKENRSKSGAMPVYELKRLFGIPYEQYYNQFNFDVTTYQVVRHGNKSWLRLKEDYDNQWDIAPEHVYSMLLSYLFRRASDLYNGVIKGVVITVPANFTPIQIHETVLSAKMAGLNVLRIIYEPNAAALAYRRQNERIANKVLVCDVGGGTTDITLMKYADNSFSIVRTSGNSHLGGCDFDRALAILFCNKARNLSSDFHVPPASNRFIRVLQRIEKYKLQFSKLKTPEETVEFSLDDLLDADTQDSVKISVRDFNNECMHLYDRIVKEATECVKSEDWLRSEVGTVLLVGGCSRLPLIKEKLENAFPNANVTALPDPDTIVSLGACEVAAREYCDANHIYMDPLPVQFVNMLAFDLKYYQDGKSHLIFSHGQINTEEMRIPYSSLKVADNKLVVFMGDRSDGPCKDVELGYFAVPVWGMACEDSSDDSKEDKFPRTNSRKKEMTILIDSCVELQIAYRIGDSRGKAAFVYRDDLDRNDIQYITALNSIYSMMEIIQKRYSKNAQVMDLVQKWKEGEVSYRFKLHSILAERNAKAIKEGFRLSLVYCTLLLQSGVE</sequence>
<dbReference type="InterPro" id="IPR043129">
    <property type="entry name" value="ATPase_NBD"/>
</dbReference>
<organism evidence="4 5">
    <name type="scientific">Blastocystis sp. subtype 1 (strain ATCC 50177 / NandII)</name>
    <dbReference type="NCBI Taxonomy" id="478820"/>
    <lineage>
        <taxon>Eukaryota</taxon>
        <taxon>Sar</taxon>
        <taxon>Stramenopiles</taxon>
        <taxon>Bigyra</taxon>
        <taxon>Opalozoa</taxon>
        <taxon>Opalinata</taxon>
        <taxon>Blastocystidae</taxon>
        <taxon>Blastocystis</taxon>
    </lineage>
</organism>
<dbReference type="InterPro" id="IPR018181">
    <property type="entry name" value="Heat_shock_70_CS"/>
</dbReference>
<dbReference type="STRING" id="478820.A0A196SH16"/>
<accession>A0A196SH16</accession>
<dbReference type="InterPro" id="IPR013126">
    <property type="entry name" value="Hsp_70_fam"/>
</dbReference>
<keyword evidence="1 3" id="KW-0547">Nucleotide-binding</keyword>
<comment type="caution">
    <text evidence="4">The sequence shown here is derived from an EMBL/GenBank/DDBJ whole genome shotgun (WGS) entry which is preliminary data.</text>
</comment>
<dbReference type="PROSITE" id="PS01036">
    <property type="entry name" value="HSP70_3"/>
    <property type="match status" value="1"/>
</dbReference>
<reference evidence="4 5" key="1">
    <citation type="submission" date="2016-05" db="EMBL/GenBank/DDBJ databases">
        <title>Nuclear genome of Blastocystis sp. subtype 1 NandII.</title>
        <authorList>
            <person name="Gentekaki E."/>
            <person name="Curtis B."/>
            <person name="Stairs C."/>
            <person name="Eme L."/>
            <person name="Herman E."/>
            <person name="Klimes V."/>
            <person name="Arias M.C."/>
            <person name="Elias M."/>
            <person name="Hilliou F."/>
            <person name="Klute M."/>
            <person name="Malik S.-B."/>
            <person name="Pightling A."/>
            <person name="Rachubinski R."/>
            <person name="Salas D."/>
            <person name="Schlacht A."/>
            <person name="Suga H."/>
            <person name="Archibald J."/>
            <person name="Ball S.G."/>
            <person name="Clark G."/>
            <person name="Dacks J."/>
            <person name="Van Der Giezen M."/>
            <person name="Tsaousis A."/>
            <person name="Roger A."/>
        </authorList>
    </citation>
    <scope>NUCLEOTIDE SEQUENCE [LARGE SCALE GENOMIC DNA]</scope>
    <source>
        <strain evidence="5">ATCC 50177 / NandII</strain>
    </source>
</reference>
<name>A0A196SH16_BLAHN</name>
<dbReference type="Pfam" id="PF00012">
    <property type="entry name" value="HSP70"/>
    <property type="match status" value="1"/>
</dbReference>
<dbReference type="Proteomes" id="UP000078348">
    <property type="component" value="Unassembled WGS sequence"/>
</dbReference>
<gene>
    <name evidence="4" type="ORF">AV274_1968</name>
</gene>
<evidence type="ECO:0000313" key="5">
    <source>
        <dbReference type="Proteomes" id="UP000078348"/>
    </source>
</evidence>
<dbReference type="EMBL" id="LXWW01000089">
    <property type="protein sequence ID" value="OAO16318.1"/>
    <property type="molecule type" value="Genomic_DNA"/>
</dbReference>
<evidence type="ECO:0000256" key="3">
    <source>
        <dbReference type="RuleBase" id="RU003322"/>
    </source>
</evidence>
<dbReference type="AlphaFoldDB" id="A0A196SH16"/>
<dbReference type="Gene3D" id="3.30.420.40">
    <property type="match status" value="2"/>
</dbReference>
<dbReference type="PANTHER" id="PTHR19375">
    <property type="entry name" value="HEAT SHOCK PROTEIN 70KDA"/>
    <property type="match status" value="1"/>
</dbReference>
<dbReference type="PRINTS" id="PR00301">
    <property type="entry name" value="HEATSHOCK70"/>
</dbReference>
<dbReference type="GO" id="GO:0140662">
    <property type="term" value="F:ATP-dependent protein folding chaperone"/>
    <property type="evidence" value="ECO:0007669"/>
    <property type="project" value="InterPro"/>
</dbReference>
<evidence type="ECO:0000256" key="2">
    <source>
        <dbReference type="ARBA" id="ARBA00022840"/>
    </source>
</evidence>
<keyword evidence="5" id="KW-1185">Reference proteome</keyword>
<protein>
    <submittedName>
        <fullName evidence="4">Hsp70</fullName>
    </submittedName>
</protein>
<proteinExistence type="inferred from homology"/>
<dbReference type="SUPFAM" id="SSF53067">
    <property type="entry name" value="Actin-like ATPase domain"/>
    <property type="match status" value="2"/>
</dbReference>
<evidence type="ECO:0000256" key="1">
    <source>
        <dbReference type="ARBA" id="ARBA00022741"/>
    </source>
</evidence>